<dbReference type="EMBL" id="OU900100">
    <property type="protein sequence ID" value="CAG9864253.1"/>
    <property type="molecule type" value="Genomic_DNA"/>
</dbReference>
<dbReference type="PANTHER" id="PTHR15326:SF2">
    <property type="entry name" value="PROTEIN TAMOZHENNIC"/>
    <property type="match status" value="1"/>
</dbReference>
<dbReference type="AlphaFoldDB" id="A0A9N9U0G0"/>
<dbReference type="InterPro" id="IPR001876">
    <property type="entry name" value="Znf_RanBP2"/>
</dbReference>
<dbReference type="InterPro" id="IPR036443">
    <property type="entry name" value="Znf_RanBP2_sf"/>
</dbReference>
<protein>
    <recommendedName>
        <fullName evidence="6">RanBP2-type domain-containing protein</fullName>
    </recommendedName>
</protein>
<dbReference type="PROSITE" id="PS50199">
    <property type="entry name" value="ZF_RANBP2_2"/>
    <property type="match status" value="1"/>
</dbReference>
<feature type="compositionally biased region" description="Basic and acidic residues" evidence="5">
    <location>
        <begin position="434"/>
        <end position="448"/>
    </location>
</feature>
<name>A0A9N9U0G0_PHYSR</name>
<evidence type="ECO:0000256" key="4">
    <source>
        <dbReference type="PROSITE-ProRule" id="PRU00322"/>
    </source>
</evidence>
<dbReference type="GO" id="GO:0008270">
    <property type="term" value="F:zinc ion binding"/>
    <property type="evidence" value="ECO:0007669"/>
    <property type="project" value="UniProtKB-KW"/>
</dbReference>
<dbReference type="SUPFAM" id="SSF143503">
    <property type="entry name" value="PUG domain-like"/>
    <property type="match status" value="1"/>
</dbReference>
<evidence type="ECO:0000313" key="7">
    <source>
        <dbReference type="EMBL" id="CAG9864253.1"/>
    </source>
</evidence>
<evidence type="ECO:0000259" key="6">
    <source>
        <dbReference type="PROSITE" id="PS50199"/>
    </source>
</evidence>
<dbReference type="InterPro" id="IPR048839">
    <property type="entry name" value="SPATA2_PUB-like"/>
</dbReference>
<gene>
    <name evidence="7" type="ORF">PHYEVI_LOCUS10510</name>
</gene>
<evidence type="ECO:0000256" key="1">
    <source>
        <dbReference type="ARBA" id="ARBA00022723"/>
    </source>
</evidence>
<dbReference type="Gene3D" id="1.20.58.2190">
    <property type="match status" value="1"/>
</dbReference>
<dbReference type="PANTHER" id="PTHR15326">
    <property type="entry name" value="SPERMATOGENESIS-ASSOCIATED PROTEIN 2/TAMOZHENNIC"/>
    <property type="match status" value="1"/>
</dbReference>
<proteinExistence type="predicted"/>
<organism evidence="7 8">
    <name type="scientific">Phyllotreta striolata</name>
    <name type="common">Striped flea beetle</name>
    <name type="synonym">Crioceris striolata</name>
    <dbReference type="NCBI Taxonomy" id="444603"/>
    <lineage>
        <taxon>Eukaryota</taxon>
        <taxon>Metazoa</taxon>
        <taxon>Ecdysozoa</taxon>
        <taxon>Arthropoda</taxon>
        <taxon>Hexapoda</taxon>
        <taxon>Insecta</taxon>
        <taxon>Pterygota</taxon>
        <taxon>Neoptera</taxon>
        <taxon>Endopterygota</taxon>
        <taxon>Coleoptera</taxon>
        <taxon>Polyphaga</taxon>
        <taxon>Cucujiformia</taxon>
        <taxon>Chrysomeloidea</taxon>
        <taxon>Chrysomelidae</taxon>
        <taxon>Galerucinae</taxon>
        <taxon>Alticini</taxon>
        <taxon>Phyllotreta</taxon>
    </lineage>
</organism>
<feature type="domain" description="RanBP2-type" evidence="6">
    <location>
        <begin position="465"/>
        <end position="494"/>
    </location>
</feature>
<keyword evidence="3" id="KW-0862">Zinc</keyword>
<keyword evidence="8" id="KW-1185">Reference proteome</keyword>
<dbReference type="Gene3D" id="2.30.30.380">
    <property type="entry name" value="Zn-finger domain of Sec23/24"/>
    <property type="match status" value="1"/>
</dbReference>
<feature type="compositionally biased region" description="Basic and acidic residues" evidence="5">
    <location>
        <begin position="407"/>
        <end position="423"/>
    </location>
</feature>
<dbReference type="Proteomes" id="UP001153712">
    <property type="component" value="Chromosome 7"/>
</dbReference>
<dbReference type="PROSITE" id="PS01358">
    <property type="entry name" value="ZF_RANBP2_1"/>
    <property type="match status" value="1"/>
</dbReference>
<dbReference type="Pfam" id="PF21388">
    <property type="entry name" value="SPATA2_PUB-like"/>
    <property type="match status" value="1"/>
</dbReference>
<feature type="compositionally biased region" description="Basic and acidic residues" evidence="5">
    <location>
        <begin position="316"/>
        <end position="338"/>
    </location>
</feature>
<dbReference type="CDD" id="cd09212">
    <property type="entry name" value="PUB"/>
    <property type="match status" value="1"/>
</dbReference>
<evidence type="ECO:0000256" key="5">
    <source>
        <dbReference type="SAM" id="MobiDB-lite"/>
    </source>
</evidence>
<dbReference type="OrthoDB" id="9837000at2759"/>
<keyword evidence="1" id="KW-0479">Metal-binding</keyword>
<accession>A0A9N9U0G0</accession>
<dbReference type="SMART" id="SM00547">
    <property type="entry name" value="ZnF_RBZ"/>
    <property type="match status" value="2"/>
</dbReference>
<evidence type="ECO:0000256" key="3">
    <source>
        <dbReference type="ARBA" id="ARBA00022833"/>
    </source>
</evidence>
<evidence type="ECO:0000313" key="8">
    <source>
        <dbReference type="Proteomes" id="UP001153712"/>
    </source>
</evidence>
<sequence>MVIMENCCLPENSFNELLQEIERCHLSFLELEESREKIDKRNKLEEYIHDYLSVSGHYHKFTFYETQQILQYSATYKKDFSAYKAALGFNAIQMYAGNLLAQPWRKEYRTLKTYCGFYKHQVEANLLGADKLFIDMGYRYLGEGLLVLEGPICPDRVTAVSRDCLIAYVECQILKAIWEEVYKTFKISWLEVLEFRTKYICSPEECIIALKSQHHHRQYQEHTRSLSQGSPNNYTVSVPIVTPVMPMNHSFPPSHHHHHQVGLPLQQEYAVVNGCCSGNYGNYTIPYSQPVLRPPEYSYIPMATVPTAKLIEIDSNRSHDTVDHPKPPAERRQTKRPTENNYNNTVKNGLDANKDSQLKDWEYVYNSLESQGYTKDLGERGDILSPDSSKQTDDFKTIKQTNLDEAVRQTFHDRPLKVSDTPKKPQKSPNDCKAVSKDKAASEKTLEKDKSARKKLLSKLTNEGKPGKWECKACTFINDTSKDICEMCSKSRIIKDETPIEIGGAECSQCTLVNSKNNDKCEACGLSLVGSPTYI</sequence>
<evidence type="ECO:0000256" key="2">
    <source>
        <dbReference type="ARBA" id="ARBA00022771"/>
    </source>
</evidence>
<keyword evidence="2 4" id="KW-0863">Zinc-finger</keyword>
<reference evidence="7" key="1">
    <citation type="submission" date="2022-01" db="EMBL/GenBank/DDBJ databases">
        <authorList>
            <person name="King R."/>
        </authorList>
    </citation>
    <scope>NUCLEOTIDE SEQUENCE</scope>
</reference>
<dbReference type="InterPro" id="IPR036339">
    <property type="entry name" value="PUB-like_dom_sf"/>
</dbReference>
<feature type="region of interest" description="Disordered" evidence="5">
    <location>
        <begin position="407"/>
        <end position="448"/>
    </location>
</feature>
<dbReference type="SUPFAM" id="SSF90209">
    <property type="entry name" value="Ran binding protein zinc finger-like"/>
    <property type="match status" value="1"/>
</dbReference>
<dbReference type="GO" id="GO:0005737">
    <property type="term" value="C:cytoplasm"/>
    <property type="evidence" value="ECO:0007669"/>
    <property type="project" value="TreeGrafter"/>
</dbReference>
<feature type="region of interest" description="Disordered" evidence="5">
    <location>
        <begin position="316"/>
        <end position="353"/>
    </location>
</feature>